<sequence>MAKLRGLHLRGKTYYSRIVVPTALVARFGRKQIWKSLGTSRRSDAEALHLREAGRWAAAFAEAQRAAVVPSPAASALSDDEVAALARRFFARSKAALDLRSASPAALDDDERELVREDLQQQLGILATWQNPDVHLLVGQAAREALTGASNEPRLLVDERLAELVRRALMQLVALELARLDGDYRDRLGDAFFANAPAQVDRGERSATLSECLARYQREVLDLKPVTAKTAAKQRSLLHHVGLFFGRSTRITEVSRSDCNRFRDTLAKLPPNFSKTRGSRSLEQLARSNKSGRTLSWETQNNYLRMLEDLLRWCVRERMVADNVGEDVAPLVKRPIGEDQRLPFASKELKAIFSSPLYRGCEDDGRRFAIRGPNIIRRSRYWVPLIALYSGLRMGEILQLTPAHVRKSASGTRYFLLTRDMTLKTAAAEREVPIHNELIRLGFVDWVKRFQQHSDRYWTLSDAFLHPTTSRNEKCCGLVTAIHPL</sequence>
<feature type="domain" description="DUF6538" evidence="3">
    <location>
        <begin position="7"/>
        <end position="64"/>
    </location>
</feature>
<dbReference type="Proteomes" id="UP001203058">
    <property type="component" value="Unassembled WGS sequence"/>
</dbReference>
<reference evidence="4 5" key="1">
    <citation type="submission" date="2022-03" db="EMBL/GenBank/DDBJ databases">
        <authorList>
            <person name="Jo J.-H."/>
            <person name="Im W.-T."/>
        </authorList>
    </citation>
    <scope>NUCLEOTIDE SEQUENCE [LARGE SCALE GENOMIC DNA]</scope>
    <source>
        <strain evidence="4 5">SM33</strain>
    </source>
</reference>
<dbReference type="RefSeq" id="WP_241445487.1">
    <property type="nucleotide sequence ID" value="NZ_JAKZHW010000001.1"/>
</dbReference>
<dbReference type="SUPFAM" id="SSF56349">
    <property type="entry name" value="DNA breaking-rejoining enzymes"/>
    <property type="match status" value="1"/>
</dbReference>
<dbReference type="InterPro" id="IPR046668">
    <property type="entry name" value="DUF6538"/>
</dbReference>
<evidence type="ECO:0000313" key="4">
    <source>
        <dbReference type="EMBL" id="MCH8614869.1"/>
    </source>
</evidence>
<dbReference type="InterPro" id="IPR010998">
    <property type="entry name" value="Integrase_recombinase_N"/>
</dbReference>
<evidence type="ECO:0000256" key="2">
    <source>
        <dbReference type="ARBA" id="ARBA00023172"/>
    </source>
</evidence>
<dbReference type="Pfam" id="PF20172">
    <property type="entry name" value="DUF6538"/>
    <property type="match status" value="1"/>
</dbReference>
<evidence type="ECO:0000259" key="3">
    <source>
        <dbReference type="Pfam" id="PF20172"/>
    </source>
</evidence>
<dbReference type="InterPro" id="IPR011010">
    <property type="entry name" value="DNA_brk_join_enz"/>
</dbReference>
<keyword evidence="1" id="KW-0238">DNA-binding</keyword>
<keyword evidence="5" id="KW-1185">Reference proteome</keyword>
<dbReference type="Gene3D" id="1.10.150.130">
    <property type="match status" value="1"/>
</dbReference>
<dbReference type="EMBL" id="JAKZHW010000001">
    <property type="protein sequence ID" value="MCH8614869.1"/>
    <property type="molecule type" value="Genomic_DNA"/>
</dbReference>
<proteinExistence type="predicted"/>
<comment type="caution">
    <text evidence="4">The sequence shown here is derived from an EMBL/GenBank/DDBJ whole genome shotgun (WGS) entry which is preliminary data.</text>
</comment>
<name>A0ABS9VK44_9SPHN</name>
<evidence type="ECO:0000256" key="1">
    <source>
        <dbReference type="ARBA" id="ARBA00023125"/>
    </source>
</evidence>
<organism evidence="4 5">
    <name type="scientific">Sphingomonas telluris</name>
    <dbReference type="NCBI Taxonomy" id="2907998"/>
    <lineage>
        <taxon>Bacteria</taxon>
        <taxon>Pseudomonadati</taxon>
        <taxon>Pseudomonadota</taxon>
        <taxon>Alphaproteobacteria</taxon>
        <taxon>Sphingomonadales</taxon>
        <taxon>Sphingomonadaceae</taxon>
        <taxon>Sphingomonas</taxon>
    </lineage>
</organism>
<evidence type="ECO:0000313" key="5">
    <source>
        <dbReference type="Proteomes" id="UP001203058"/>
    </source>
</evidence>
<dbReference type="InterPro" id="IPR013762">
    <property type="entry name" value="Integrase-like_cat_sf"/>
</dbReference>
<protein>
    <recommendedName>
        <fullName evidence="3">DUF6538 domain-containing protein</fullName>
    </recommendedName>
</protein>
<dbReference type="Gene3D" id="1.10.443.10">
    <property type="entry name" value="Intergrase catalytic core"/>
    <property type="match status" value="1"/>
</dbReference>
<accession>A0ABS9VK44</accession>
<gene>
    <name evidence="4" type="ORF">LZ016_01945</name>
</gene>
<keyword evidence="2" id="KW-0233">DNA recombination</keyword>